<dbReference type="EnsemblPlants" id="ORUFI11G10940.1">
    <property type="protein sequence ID" value="ORUFI11G10940.1"/>
    <property type="gene ID" value="ORUFI11G10940"/>
</dbReference>
<keyword evidence="2" id="KW-1185">Reference proteome</keyword>
<dbReference type="AlphaFoldDB" id="A0A0E0R779"/>
<name>A0A0E0R779_ORYRU</name>
<evidence type="ECO:0000313" key="1">
    <source>
        <dbReference type="EnsemblPlants" id="ORUFI11G10940.1"/>
    </source>
</evidence>
<evidence type="ECO:0000313" key="2">
    <source>
        <dbReference type="Proteomes" id="UP000008022"/>
    </source>
</evidence>
<dbReference type="eggNOG" id="KOG3184">
    <property type="taxonomic scope" value="Eukaryota"/>
</dbReference>
<reference evidence="2" key="1">
    <citation type="submission" date="2013-06" db="EMBL/GenBank/DDBJ databases">
        <authorList>
            <person name="Zhao Q."/>
        </authorList>
    </citation>
    <scope>NUCLEOTIDE SEQUENCE</scope>
    <source>
        <strain evidence="2">cv. W1943</strain>
    </source>
</reference>
<sequence length="134" mass="15544">MMAEEGTHQLLYVQETVLRKRKVNEDWAVKSREQKAARRQTTAMPIKKPQDFVREFCNKVDLVRMGTRLKVHKPPPVTDGLVHKPPPVTDGLVSKLIRAIRIPGTMDLHPHMRKMLRKRLEFVSNICIKSVKIE</sequence>
<dbReference type="HOGENOM" id="CLU_156868_0_0_1"/>
<dbReference type="Gramene" id="ORUFI11G10940.1">
    <property type="protein sequence ID" value="ORUFI11G10940.1"/>
    <property type="gene ID" value="ORUFI11G10940"/>
</dbReference>
<dbReference type="Proteomes" id="UP000008022">
    <property type="component" value="Unassembled WGS sequence"/>
</dbReference>
<reference evidence="1" key="2">
    <citation type="submission" date="2015-06" db="UniProtKB">
        <authorList>
            <consortium name="EnsemblPlants"/>
        </authorList>
    </citation>
    <scope>IDENTIFICATION</scope>
</reference>
<proteinExistence type="predicted"/>
<protein>
    <submittedName>
        <fullName evidence="1">Uncharacterized protein</fullName>
    </submittedName>
</protein>
<accession>A0A0E0R779</accession>
<organism evidence="1 2">
    <name type="scientific">Oryza rufipogon</name>
    <name type="common">Brownbeard rice</name>
    <name type="synonym">Asian wild rice</name>
    <dbReference type="NCBI Taxonomy" id="4529"/>
    <lineage>
        <taxon>Eukaryota</taxon>
        <taxon>Viridiplantae</taxon>
        <taxon>Streptophyta</taxon>
        <taxon>Embryophyta</taxon>
        <taxon>Tracheophyta</taxon>
        <taxon>Spermatophyta</taxon>
        <taxon>Magnoliopsida</taxon>
        <taxon>Liliopsida</taxon>
        <taxon>Poales</taxon>
        <taxon>Poaceae</taxon>
        <taxon>BOP clade</taxon>
        <taxon>Oryzoideae</taxon>
        <taxon>Oryzeae</taxon>
        <taxon>Oryzinae</taxon>
        <taxon>Oryza</taxon>
    </lineage>
</organism>
<dbReference type="STRING" id="4529.A0A0E0R779"/>